<dbReference type="CDD" id="cd02440">
    <property type="entry name" value="AdoMet_MTases"/>
    <property type="match status" value="1"/>
</dbReference>
<dbReference type="GeneID" id="19943945"/>
<dbReference type="PANTHER" id="PTHR12176:SF83">
    <property type="entry name" value="CITRATE SYNTHASE-LYSINE N-METHYLTRANSFERASE CSKMT, MITOCHONDRIAL"/>
    <property type="match status" value="1"/>
</dbReference>
<evidence type="ECO:0000313" key="7">
    <source>
        <dbReference type="Proteomes" id="UP000030762"/>
    </source>
</evidence>
<sequence>MAGVSVAAIPRLFLDDVRNAKHSWDWQSNASSIASSDDEAPPSGLISPLASTSSLSSLSSNDDGDSDVSSVLTDASENDVASLCSSSVGSIESDPVRPFLHHFGAVNGGWASVLAVPRVLYAHQLVDASQHAVHAFPPKPTRHKDTSDDNDADGQELRPVFCLTQLHRFELPAMSSQTTPEVGTPYFAPHIAAAFPCKSHNEWYLSYADIQHLLDVYVRPRDAVVDLGAGRSQLARDMVLHGYHNVTAIDNDAKLLPCVEASLAPFLHVVCMDAMQLTLAPASIDAVLAKAFFEMLSASAQCAVLTQVLACLRPGGILFVVAFNNDNSWWAAPDVARLLARAAVCIDDQPVGPIVGSPMDRSHACRARVWRTRASMDDISHRATCDAASTLAARYEWRLRAFERQLQAEEALHDDVLCVELPRMMDEDFRSLLVRQEARSRNNDDDIARAQLVLMEKPIDEHATSCASHASPSARTIILEPPMSALRVPSIDSIQATRPDMQAYPEAVIATPSGLHQETAMPCTALPSHW</sequence>
<dbReference type="InterPro" id="IPR051419">
    <property type="entry name" value="Lys/N-term_MeTrsfase_sf"/>
</dbReference>
<evidence type="ECO:0000256" key="4">
    <source>
        <dbReference type="SAM" id="MobiDB-lite"/>
    </source>
</evidence>
<keyword evidence="2" id="KW-0489">Methyltransferase</keyword>
<dbReference type="eggNOG" id="ENOG502T0V3">
    <property type="taxonomic scope" value="Eukaryota"/>
</dbReference>
<dbReference type="InterPro" id="IPR013216">
    <property type="entry name" value="Methyltransf_11"/>
</dbReference>
<dbReference type="PANTHER" id="PTHR12176">
    <property type="entry name" value="SAM-DEPENDENT METHYLTRANSFERASE SUPERFAMILY PROTEIN"/>
    <property type="match status" value="1"/>
</dbReference>
<dbReference type="SUPFAM" id="SSF53335">
    <property type="entry name" value="S-adenosyl-L-methionine-dependent methyltransferases"/>
    <property type="match status" value="1"/>
</dbReference>
<reference evidence="6 7" key="1">
    <citation type="submission" date="2012-04" db="EMBL/GenBank/DDBJ databases">
        <title>The Genome Sequence of Saprolegnia declina VS20.</title>
        <authorList>
            <consortium name="The Broad Institute Genome Sequencing Platform"/>
            <person name="Russ C."/>
            <person name="Nusbaum C."/>
            <person name="Tyler B."/>
            <person name="van West P."/>
            <person name="Dieguez-Uribeondo J."/>
            <person name="de Bruijn I."/>
            <person name="Tripathy S."/>
            <person name="Jiang R."/>
            <person name="Young S.K."/>
            <person name="Zeng Q."/>
            <person name="Gargeya S."/>
            <person name="Fitzgerald M."/>
            <person name="Haas B."/>
            <person name="Abouelleil A."/>
            <person name="Alvarado L."/>
            <person name="Arachchi H.M."/>
            <person name="Berlin A."/>
            <person name="Chapman S.B."/>
            <person name="Goldberg J."/>
            <person name="Griggs A."/>
            <person name="Gujja S."/>
            <person name="Hansen M."/>
            <person name="Howarth C."/>
            <person name="Imamovic A."/>
            <person name="Larimer J."/>
            <person name="McCowen C."/>
            <person name="Montmayeur A."/>
            <person name="Murphy C."/>
            <person name="Neiman D."/>
            <person name="Pearson M."/>
            <person name="Priest M."/>
            <person name="Roberts A."/>
            <person name="Saif S."/>
            <person name="Shea T."/>
            <person name="Sisk P."/>
            <person name="Sykes S."/>
            <person name="Wortman J."/>
            <person name="Nusbaum C."/>
            <person name="Birren B."/>
        </authorList>
    </citation>
    <scope>NUCLEOTIDE SEQUENCE [LARGE SCALE GENOMIC DNA]</scope>
    <source>
        <strain evidence="6 7">VS20</strain>
    </source>
</reference>
<dbReference type="GO" id="GO:0008757">
    <property type="term" value="F:S-adenosylmethionine-dependent methyltransferase activity"/>
    <property type="evidence" value="ECO:0007669"/>
    <property type="project" value="InterPro"/>
</dbReference>
<dbReference type="EMBL" id="JH767138">
    <property type="protein sequence ID" value="EQC39795.1"/>
    <property type="molecule type" value="Genomic_DNA"/>
</dbReference>
<evidence type="ECO:0000259" key="5">
    <source>
        <dbReference type="Pfam" id="PF08241"/>
    </source>
</evidence>
<dbReference type="Pfam" id="PF08241">
    <property type="entry name" value="Methyltransf_11"/>
    <property type="match status" value="1"/>
</dbReference>
<dbReference type="InterPro" id="IPR029063">
    <property type="entry name" value="SAM-dependent_MTases_sf"/>
</dbReference>
<protein>
    <recommendedName>
        <fullName evidence="5">Methyltransferase type 11 domain-containing protein</fullName>
    </recommendedName>
</protein>
<dbReference type="Proteomes" id="UP000030762">
    <property type="component" value="Unassembled WGS sequence"/>
</dbReference>
<dbReference type="AlphaFoldDB" id="T0R0E1"/>
<feature type="domain" description="Methyltransferase type 11" evidence="5">
    <location>
        <begin position="225"/>
        <end position="320"/>
    </location>
</feature>
<dbReference type="VEuPathDB" id="FungiDB:SDRG_03218"/>
<dbReference type="Gene3D" id="3.40.50.150">
    <property type="entry name" value="Vaccinia Virus protein VP39"/>
    <property type="match status" value="1"/>
</dbReference>
<comment type="similarity">
    <text evidence="1">Belongs to the methyltransferase superfamily.</text>
</comment>
<proteinExistence type="inferred from homology"/>
<evidence type="ECO:0000256" key="1">
    <source>
        <dbReference type="ARBA" id="ARBA00008361"/>
    </source>
</evidence>
<organism evidence="6 7">
    <name type="scientific">Saprolegnia diclina (strain VS20)</name>
    <dbReference type="NCBI Taxonomy" id="1156394"/>
    <lineage>
        <taxon>Eukaryota</taxon>
        <taxon>Sar</taxon>
        <taxon>Stramenopiles</taxon>
        <taxon>Oomycota</taxon>
        <taxon>Saprolegniomycetes</taxon>
        <taxon>Saprolegniales</taxon>
        <taxon>Saprolegniaceae</taxon>
        <taxon>Saprolegnia</taxon>
    </lineage>
</organism>
<evidence type="ECO:0000256" key="3">
    <source>
        <dbReference type="ARBA" id="ARBA00022679"/>
    </source>
</evidence>
<dbReference type="RefSeq" id="XP_008607067.1">
    <property type="nucleotide sequence ID" value="XM_008608845.1"/>
</dbReference>
<gene>
    <name evidence="6" type="ORF">SDRG_03218</name>
</gene>
<keyword evidence="7" id="KW-1185">Reference proteome</keyword>
<feature type="region of interest" description="Disordered" evidence="4">
    <location>
        <begin position="132"/>
        <end position="152"/>
    </location>
</feature>
<name>T0R0E1_SAPDV</name>
<dbReference type="InParanoid" id="T0R0E1"/>
<evidence type="ECO:0000313" key="6">
    <source>
        <dbReference type="EMBL" id="EQC39795.1"/>
    </source>
</evidence>
<keyword evidence="3" id="KW-0808">Transferase</keyword>
<evidence type="ECO:0000256" key="2">
    <source>
        <dbReference type="ARBA" id="ARBA00022603"/>
    </source>
</evidence>
<dbReference type="OrthoDB" id="44301at2759"/>
<accession>T0R0E1</accession>
<dbReference type="GO" id="GO:0032259">
    <property type="term" value="P:methylation"/>
    <property type="evidence" value="ECO:0007669"/>
    <property type="project" value="UniProtKB-KW"/>
</dbReference>